<evidence type="ECO:0000256" key="3">
    <source>
        <dbReference type="PROSITE-ProRule" id="PRU00742"/>
    </source>
</evidence>
<dbReference type="EC" id="3.5.3.11" evidence="4"/>
<dbReference type="SUPFAM" id="SSF52768">
    <property type="entry name" value="Arginase/deacetylase"/>
    <property type="match status" value="1"/>
</dbReference>
<dbReference type="RefSeq" id="WP_280832229.1">
    <property type="nucleotide sequence ID" value="NZ_JARXVE010000003.1"/>
</dbReference>
<evidence type="ECO:0000256" key="2">
    <source>
        <dbReference type="ARBA" id="ARBA00022801"/>
    </source>
</evidence>
<evidence type="ECO:0000313" key="4">
    <source>
        <dbReference type="EMBL" id="MDH6195585.1"/>
    </source>
</evidence>
<keyword evidence="1" id="KW-0479">Metal-binding</keyword>
<keyword evidence="2 4" id="KW-0378">Hydrolase</keyword>
<dbReference type="EMBL" id="JARXVE010000003">
    <property type="protein sequence ID" value="MDH6195585.1"/>
    <property type="molecule type" value="Genomic_DNA"/>
</dbReference>
<dbReference type="GO" id="GO:0008783">
    <property type="term" value="F:agmatinase activity"/>
    <property type="evidence" value="ECO:0007669"/>
    <property type="project" value="UniProtKB-EC"/>
</dbReference>
<organism evidence="4 5">
    <name type="scientific">Mycolicibacterium frederiksbergense</name>
    <dbReference type="NCBI Taxonomy" id="117567"/>
    <lineage>
        <taxon>Bacteria</taxon>
        <taxon>Bacillati</taxon>
        <taxon>Actinomycetota</taxon>
        <taxon>Actinomycetes</taxon>
        <taxon>Mycobacteriales</taxon>
        <taxon>Mycobacteriaceae</taxon>
        <taxon>Mycolicibacterium</taxon>
    </lineage>
</organism>
<dbReference type="Proteomes" id="UP001160130">
    <property type="component" value="Unassembled WGS sequence"/>
</dbReference>
<keyword evidence="5" id="KW-1185">Reference proteome</keyword>
<dbReference type="InterPro" id="IPR023696">
    <property type="entry name" value="Ureohydrolase_dom_sf"/>
</dbReference>
<dbReference type="PROSITE" id="PS51409">
    <property type="entry name" value="ARGINASE_2"/>
    <property type="match status" value="1"/>
</dbReference>
<name>A0ABT6KY07_9MYCO</name>
<dbReference type="PANTHER" id="PTHR11358:SF26">
    <property type="entry name" value="GUANIDINO ACID HYDROLASE, MITOCHONDRIAL"/>
    <property type="match status" value="1"/>
</dbReference>
<evidence type="ECO:0000256" key="1">
    <source>
        <dbReference type="ARBA" id="ARBA00022723"/>
    </source>
</evidence>
<proteinExistence type="inferred from homology"/>
<sequence>MSDPSDRLNLPFVGIPSYMRSPIVQDLSTLDADLAVLGVPSDEGSPWYPGARMAPRRMREMSVRYAGYGKMQRRPGYFDIETGQRFLGYEMANQRIADCGDVDIIYTNPEATYRNITRSTSQILEAGAIPLVMGGDHAVTWGVVRAYEEPITVVHFDAHLDYRPFVHGAEYGNGSPMLKIGNLPNVGTMIQVGARGLRASIDDLERTRERGNHVITMANYREHGIKAVTDALPENGKVYVSVDIDILDLPLVPGCASAEADGLTYNELRQTIFAIVAKNELVGFDVVEINPMLDVASNNTSLLGTQLMIETAGRAVLNPAYLARKGRAAEEAVTDAVLS</sequence>
<dbReference type="PANTHER" id="PTHR11358">
    <property type="entry name" value="ARGINASE/AGMATINASE"/>
    <property type="match status" value="1"/>
</dbReference>
<comment type="caution">
    <text evidence="4">The sequence shown here is derived from an EMBL/GenBank/DDBJ whole genome shotgun (WGS) entry which is preliminary data.</text>
</comment>
<dbReference type="PIRSF" id="PIRSF036979">
    <property type="entry name" value="Arginase"/>
    <property type="match status" value="1"/>
</dbReference>
<protein>
    <submittedName>
        <fullName evidence="4">Agmatinase</fullName>
        <ecNumber evidence="4">3.5.3.11</ecNumber>
    </submittedName>
</protein>
<accession>A0ABT6KY07</accession>
<dbReference type="Gene3D" id="3.40.800.10">
    <property type="entry name" value="Ureohydrolase domain"/>
    <property type="match status" value="1"/>
</dbReference>
<reference evidence="4 5" key="1">
    <citation type="submission" date="2023-04" db="EMBL/GenBank/DDBJ databases">
        <title>Forest soil microbial communities from Buena Vista Peninsula, Colon Province, Panama.</title>
        <authorList>
            <person name="Bouskill N."/>
        </authorList>
    </citation>
    <scope>NUCLEOTIDE SEQUENCE [LARGE SCALE GENOMIC DNA]</scope>
    <source>
        <strain evidence="4 5">AC80</strain>
    </source>
</reference>
<gene>
    <name evidence="4" type="ORF">M2272_002225</name>
</gene>
<dbReference type="Pfam" id="PF00491">
    <property type="entry name" value="Arginase"/>
    <property type="match status" value="1"/>
</dbReference>
<evidence type="ECO:0000313" key="5">
    <source>
        <dbReference type="Proteomes" id="UP001160130"/>
    </source>
</evidence>
<dbReference type="InterPro" id="IPR006035">
    <property type="entry name" value="Ureohydrolase"/>
</dbReference>
<comment type="similarity">
    <text evidence="3">Belongs to the arginase family.</text>
</comment>